<name>A0A5J4U3Z4_9EUKA</name>
<proteinExistence type="predicted"/>
<protein>
    <recommendedName>
        <fullName evidence="3">Mos1 transposase HTH domain-containing protein</fullName>
    </recommendedName>
</protein>
<accession>A0A5J4U3Z4</accession>
<dbReference type="EMBL" id="SNRW01020965">
    <property type="protein sequence ID" value="KAA6365003.1"/>
    <property type="molecule type" value="Genomic_DNA"/>
</dbReference>
<evidence type="ECO:0000313" key="2">
    <source>
        <dbReference type="Proteomes" id="UP000324800"/>
    </source>
</evidence>
<evidence type="ECO:0008006" key="3">
    <source>
        <dbReference type="Google" id="ProtNLM"/>
    </source>
</evidence>
<dbReference type="AlphaFoldDB" id="A0A5J4U3Z4"/>
<sequence>MEKDMDEQVVISFIRFDFDRYHAVAEFLFNLGYNHVQVFVELMGVYGNLVPEPDTIRRWQRKWEAGFPLMSRLDGTGRPKISGFKEAIEKILVSNPYISLT</sequence>
<gene>
    <name evidence="1" type="ORF">EZS28_039471</name>
</gene>
<reference evidence="1 2" key="1">
    <citation type="submission" date="2019-03" db="EMBL/GenBank/DDBJ databases">
        <title>Single cell metagenomics reveals metabolic interactions within the superorganism composed of flagellate Streblomastix strix and complex community of Bacteroidetes bacteria on its surface.</title>
        <authorList>
            <person name="Treitli S.C."/>
            <person name="Kolisko M."/>
            <person name="Husnik F."/>
            <person name="Keeling P."/>
            <person name="Hampl V."/>
        </authorList>
    </citation>
    <scope>NUCLEOTIDE SEQUENCE [LARGE SCALE GENOMIC DNA]</scope>
    <source>
        <strain evidence="1">ST1C</strain>
    </source>
</reference>
<dbReference type="Proteomes" id="UP000324800">
    <property type="component" value="Unassembled WGS sequence"/>
</dbReference>
<organism evidence="1 2">
    <name type="scientific">Streblomastix strix</name>
    <dbReference type="NCBI Taxonomy" id="222440"/>
    <lineage>
        <taxon>Eukaryota</taxon>
        <taxon>Metamonada</taxon>
        <taxon>Preaxostyla</taxon>
        <taxon>Oxymonadida</taxon>
        <taxon>Streblomastigidae</taxon>
        <taxon>Streblomastix</taxon>
    </lineage>
</organism>
<comment type="caution">
    <text evidence="1">The sequence shown here is derived from an EMBL/GenBank/DDBJ whole genome shotgun (WGS) entry which is preliminary data.</text>
</comment>
<dbReference type="OrthoDB" id="10017160at2759"/>
<evidence type="ECO:0000313" key="1">
    <source>
        <dbReference type="EMBL" id="KAA6365003.1"/>
    </source>
</evidence>